<name>A0A8S1HY18_9PELO</name>
<feature type="region of interest" description="Disordered" evidence="1">
    <location>
        <begin position="149"/>
        <end position="171"/>
    </location>
</feature>
<reference evidence="2" key="1">
    <citation type="submission" date="2020-10" db="EMBL/GenBank/DDBJ databases">
        <authorList>
            <person name="Kikuchi T."/>
        </authorList>
    </citation>
    <scope>NUCLEOTIDE SEQUENCE</scope>
    <source>
        <strain evidence="2">NKZ352</strain>
    </source>
</reference>
<evidence type="ECO:0000256" key="1">
    <source>
        <dbReference type="SAM" id="MobiDB-lite"/>
    </source>
</evidence>
<dbReference type="EMBL" id="CAJGYM010000199">
    <property type="protein sequence ID" value="CAD6199738.1"/>
    <property type="molecule type" value="Genomic_DNA"/>
</dbReference>
<dbReference type="Proteomes" id="UP000835052">
    <property type="component" value="Unassembled WGS sequence"/>
</dbReference>
<gene>
    <name evidence="2" type="ORF">CAUJ_LOCUS15637</name>
</gene>
<proteinExistence type="predicted"/>
<evidence type="ECO:0000313" key="2">
    <source>
        <dbReference type="EMBL" id="CAD6199738.1"/>
    </source>
</evidence>
<dbReference type="AlphaFoldDB" id="A0A8S1HY18"/>
<comment type="caution">
    <text evidence="2">The sequence shown here is derived from an EMBL/GenBank/DDBJ whole genome shotgun (WGS) entry which is preliminary data.</text>
</comment>
<evidence type="ECO:0000313" key="3">
    <source>
        <dbReference type="Proteomes" id="UP000835052"/>
    </source>
</evidence>
<keyword evidence="3" id="KW-1185">Reference proteome</keyword>
<protein>
    <submittedName>
        <fullName evidence="2">Uncharacterized protein</fullName>
    </submittedName>
</protein>
<accession>A0A8S1HY18</accession>
<organism evidence="2 3">
    <name type="scientific">Caenorhabditis auriculariae</name>
    <dbReference type="NCBI Taxonomy" id="2777116"/>
    <lineage>
        <taxon>Eukaryota</taxon>
        <taxon>Metazoa</taxon>
        <taxon>Ecdysozoa</taxon>
        <taxon>Nematoda</taxon>
        <taxon>Chromadorea</taxon>
        <taxon>Rhabditida</taxon>
        <taxon>Rhabditina</taxon>
        <taxon>Rhabditomorpha</taxon>
        <taxon>Rhabditoidea</taxon>
        <taxon>Rhabditidae</taxon>
        <taxon>Peloderinae</taxon>
        <taxon>Caenorhabditis</taxon>
    </lineage>
</organism>
<sequence length="171" mass="18332">MKNLSRCTSWCVRGIARHEVQFNEIASAASLLSSGASAGTPCACWLPLLNKMQSSRAKSRHAHAAMRLTPAFKRLLDRLQRAAPDLAGIFAAAHRRAAAASPRAFPAYSGGFSEPNRKPLRLTWEQAEPGSKLPGGQEVDRLASLKPGVKPAVAVSTSTTAGFDQKKPKEK</sequence>